<dbReference type="EMBL" id="LQZD01000424">
    <property type="protein sequence ID" value="KXU11032.1"/>
    <property type="molecule type" value="Genomic_DNA"/>
</dbReference>
<evidence type="ECO:0000313" key="1">
    <source>
        <dbReference type="EMBL" id="KXU11032.1"/>
    </source>
</evidence>
<dbReference type="AlphaFoldDB" id="A0A139R8C7"/>
<name>A0A139R8C7_STRMT</name>
<comment type="caution">
    <text evidence="1">The sequence shown here is derived from an EMBL/GenBank/DDBJ whole genome shotgun (WGS) entry which is preliminary data.</text>
</comment>
<dbReference type="PATRIC" id="fig|28037.238.peg.2007"/>
<sequence>MYASPDYYKKTFVGVISADSEVLASKLKSASDKIDILTFNRIRGIGFDNLTPFQQEVIRKACCQIVDFEEVNADLIATTVSNYSINGVSMQLGSNWNIATEQGIVIYRKTYELLKQTGLTRRVI</sequence>
<proteinExistence type="predicted"/>
<evidence type="ECO:0000313" key="2">
    <source>
        <dbReference type="Proteomes" id="UP000070779"/>
    </source>
</evidence>
<reference evidence="1 2" key="1">
    <citation type="submission" date="2016-01" db="EMBL/GenBank/DDBJ databases">
        <title>Highly variable Streptococcus oralis are common among viridans streptococci isolated from primates.</title>
        <authorList>
            <person name="Denapaite D."/>
            <person name="Rieger M."/>
            <person name="Koendgen S."/>
            <person name="Brueckner R."/>
            <person name="Ochigava I."/>
            <person name="Kappeler P."/>
            <person name="Maetz-Rensing K."/>
            <person name="Leendertz F."/>
            <person name="Hakenbeck R."/>
        </authorList>
    </citation>
    <scope>NUCLEOTIDE SEQUENCE [LARGE SCALE GENOMIC DNA]</scope>
    <source>
        <strain evidence="1 2">DD22</strain>
    </source>
</reference>
<organism evidence="1 2">
    <name type="scientific">Streptococcus mitis</name>
    <dbReference type="NCBI Taxonomy" id="28037"/>
    <lineage>
        <taxon>Bacteria</taxon>
        <taxon>Bacillati</taxon>
        <taxon>Bacillota</taxon>
        <taxon>Bacilli</taxon>
        <taxon>Lactobacillales</taxon>
        <taxon>Streptococcaceae</taxon>
        <taxon>Streptococcus</taxon>
        <taxon>Streptococcus mitis group</taxon>
    </lineage>
</organism>
<dbReference type="Proteomes" id="UP000070779">
    <property type="component" value="Unassembled WGS sequence"/>
</dbReference>
<protein>
    <submittedName>
        <fullName evidence="1">Uncharacterized protein</fullName>
    </submittedName>
</protein>
<accession>A0A139R8C7</accession>
<gene>
    <name evidence="1" type="ORF">SMIDD22_01690</name>
</gene>